<proteinExistence type="predicted"/>
<name>A0AAV5MLS3_9ROSI</name>
<evidence type="ECO:0000256" key="2">
    <source>
        <dbReference type="ARBA" id="ARBA00022692"/>
    </source>
</evidence>
<evidence type="ECO:0000256" key="1">
    <source>
        <dbReference type="ARBA" id="ARBA00004370"/>
    </source>
</evidence>
<accession>A0AAV5MLS3</accession>
<reference evidence="5 6" key="1">
    <citation type="journal article" date="2021" name="Commun. Biol.">
        <title>The genome of Shorea leprosula (Dipterocarpaceae) highlights the ecological relevance of drought in aseasonal tropical rainforests.</title>
        <authorList>
            <person name="Ng K.K.S."/>
            <person name="Kobayashi M.J."/>
            <person name="Fawcett J.A."/>
            <person name="Hatakeyama M."/>
            <person name="Paape T."/>
            <person name="Ng C.H."/>
            <person name="Ang C.C."/>
            <person name="Tnah L.H."/>
            <person name="Lee C.T."/>
            <person name="Nishiyama T."/>
            <person name="Sese J."/>
            <person name="O'Brien M.J."/>
            <person name="Copetti D."/>
            <person name="Mohd Noor M.I."/>
            <person name="Ong R.C."/>
            <person name="Putra M."/>
            <person name="Sireger I.Z."/>
            <person name="Indrioko S."/>
            <person name="Kosugi Y."/>
            <person name="Izuno A."/>
            <person name="Isagi Y."/>
            <person name="Lee S.L."/>
            <person name="Shimizu K.K."/>
        </authorList>
    </citation>
    <scope>NUCLEOTIDE SEQUENCE [LARGE SCALE GENOMIC DNA]</scope>
    <source>
        <strain evidence="5">214</strain>
    </source>
</reference>
<dbReference type="InterPro" id="IPR023395">
    <property type="entry name" value="MCP_dom_sf"/>
</dbReference>
<dbReference type="EMBL" id="BPVZ01000316">
    <property type="protein sequence ID" value="GKV49736.1"/>
    <property type="molecule type" value="Genomic_DNA"/>
</dbReference>
<dbReference type="Proteomes" id="UP001054252">
    <property type="component" value="Unassembled WGS sequence"/>
</dbReference>
<keyword evidence="6" id="KW-1185">Reference proteome</keyword>
<keyword evidence="3 4" id="KW-0472">Membrane</keyword>
<dbReference type="Gene3D" id="1.50.40.10">
    <property type="entry name" value="Mitochondrial carrier domain"/>
    <property type="match status" value="1"/>
</dbReference>
<evidence type="ECO:0000256" key="4">
    <source>
        <dbReference type="SAM" id="Phobius"/>
    </source>
</evidence>
<sequence>MDDLLQNHLFATHAIAATGLGLFIGFNWLAWGRIFGLGACFGIYDVLTDFYKDNYVHVSKALMAGTGAGAMESMISPPFEPIKLRAQVTSASRIPVRAPVRENKAVAPVIAKLLPGYILDMKALNQSVGLLSILNSKHPNLVGALQEHPCMMTGSGKPPSVYEVWRPSEIVSLEGWDAFWRGNAWLEGIWDGSLTEVIFLLYFPSIMPQKNWDAETFT</sequence>
<keyword evidence="2 4" id="KW-0812">Transmembrane</keyword>
<protein>
    <submittedName>
        <fullName evidence="5">Uncharacterized protein</fullName>
    </submittedName>
</protein>
<dbReference type="GO" id="GO:0016020">
    <property type="term" value="C:membrane"/>
    <property type="evidence" value="ECO:0007669"/>
    <property type="project" value="UniProtKB-SubCell"/>
</dbReference>
<organism evidence="5 6">
    <name type="scientific">Rubroshorea leprosula</name>
    <dbReference type="NCBI Taxonomy" id="152421"/>
    <lineage>
        <taxon>Eukaryota</taxon>
        <taxon>Viridiplantae</taxon>
        <taxon>Streptophyta</taxon>
        <taxon>Embryophyta</taxon>
        <taxon>Tracheophyta</taxon>
        <taxon>Spermatophyta</taxon>
        <taxon>Magnoliopsida</taxon>
        <taxon>eudicotyledons</taxon>
        <taxon>Gunneridae</taxon>
        <taxon>Pentapetalae</taxon>
        <taxon>rosids</taxon>
        <taxon>malvids</taxon>
        <taxon>Malvales</taxon>
        <taxon>Dipterocarpaceae</taxon>
        <taxon>Rubroshorea</taxon>
    </lineage>
</organism>
<gene>
    <name evidence="5" type="ORF">SLEP1_g56472</name>
</gene>
<keyword evidence="4" id="KW-1133">Transmembrane helix</keyword>
<dbReference type="AlphaFoldDB" id="A0AAV5MLS3"/>
<evidence type="ECO:0000313" key="5">
    <source>
        <dbReference type="EMBL" id="GKV49736.1"/>
    </source>
</evidence>
<evidence type="ECO:0000256" key="3">
    <source>
        <dbReference type="ARBA" id="ARBA00023136"/>
    </source>
</evidence>
<dbReference type="SUPFAM" id="SSF103506">
    <property type="entry name" value="Mitochondrial carrier"/>
    <property type="match status" value="1"/>
</dbReference>
<feature type="transmembrane region" description="Helical" evidence="4">
    <location>
        <begin position="12"/>
        <end position="31"/>
    </location>
</feature>
<comment type="subcellular location">
    <subcellularLocation>
        <location evidence="1">Membrane</location>
    </subcellularLocation>
</comment>
<comment type="caution">
    <text evidence="5">The sequence shown here is derived from an EMBL/GenBank/DDBJ whole genome shotgun (WGS) entry which is preliminary data.</text>
</comment>
<evidence type="ECO:0000313" key="6">
    <source>
        <dbReference type="Proteomes" id="UP001054252"/>
    </source>
</evidence>